<dbReference type="AlphaFoldDB" id="A0AAN7Q9T4"/>
<evidence type="ECO:0000256" key="10">
    <source>
        <dbReference type="ARBA" id="ARBA00024938"/>
    </source>
</evidence>
<dbReference type="PANTHER" id="PTHR13448">
    <property type="entry name" value="TRANSMEMBRANE PROTEIN 214"/>
    <property type="match status" value="1"/>
</dbReference>
<organism evidence="12 13">
    <name type="scientific">Trapa incisa</name>
    <dbReference type="NCBI Taxonomy" id="236973"/>
    <lineage>
        <taxon>Eukaryota</taxon>
        <taxon>Viridiplantae</taxon>
        <taxon>Streptophyta</taxon>
        <taxon>Embryophyta</taxon>
        <taxon>Tracheophyta</taxon>
        <taxon>Spermatophyta</taxon>
        <taxon>Magnoliopsida</taxon>
        <taxon>eudicotyledons</taxon>
        <taxon>Gunneridae</taxon>
        <taxon>Pentapetalae</taxon>
        <taxon>rosids</taxon>
        <taxon>malvids</taxon>
        <taxon>Myrtales</taxon>
        <taxon>Lythraceae</taxon>
        <taxon>Trapa</taxon>
    </lineage>
</organism>
<evidence type="ECO:0000256" key="11">
    <source>
        <dbReference type="SAM" id="MobiDB-lite"/>
    </source>
</evidence>
<proteinExistence type="inferred from homology"/>
<evidence type="ECO:0000313" key="13">
    <source>
        <dbReference type="Proteomes" id="UP001345219"/>
    </source>
</evidence>
<protein>
    <recommendedName>
        <fullName evidence="14">Transmembrane protein</fullName>
    </recommendedName>
</protein>
<keyword evidence="5" id="KW-0053">Apoptosis</keyword>
<evidence type="ECO:0000313" key="12">
    <source>
        <dbReference type="EMBL" id="KAK4759680.1"/>
    </source>
</evidence>
<gene>
    <name evidence="12" type="ORF">SAY87_022811</name>
</gene>
<feature type="region of interest" description="Disordered" evidence="11">
    <location>
        <begin position="18"/>
        <end position="62"/>
    </location>
</feature>
<dbReference type="GO" id="GO:0005789">
    <property type="term" value="C:endoplasmic reticulum membrane"/>
    <property type="evidence" value="ECO:0007669"/>
    <property type="project" value="UniProtKB-SubCell"/>
</dbReference>
<dbReference type="InterPro" id="IPR019308">
    <property type="entry name" value="TMEM214"/>
</dbReference>
<comment type="function">
    <text evidence="10">Critical mediator, in cooperation with CASP4, of endoplasmic reticulum-stress induced apoptosis. Required or the activation of CASP4 following endoplasmic reticulum stress.</text>
</comment>
<sequence>MDENSAVIAQIRKEQEEEERLINRGGEIKGNSSGWQTVSYSKRHKKQSKDPRDASHSDLRPKGLAAANSHVFLSLELHAEERRQRALQALAAAGSADPVAKTKRNSDDDEDEDGGDGDENEVSVENGGHGEAKKVKPKKPKKPKVTVAEAAAKIDAADLRTFLVDITASYELQQDIQLMRFADYYGRAFASVGAAQFPWLKIFKESSVAKLADIPICHISEDVYKTSVDWLSQRSGEALGAFVLWSVDIILTDFTSHLGAASKGSKKVVQPVSSKSQVAVFVALAMVLRRKPDVLVSVIPQLKENPKYQGQDSLPVTAWMISQASQGDLTVGLYMWVRVLLPLLGGKSCNPQSRDLILQSVERILSFPKAYSILINGAAKKGERLVPPSAFEALMRVTFPASSARLKATERFEAVYPTLKEVALAGVSGSKALKQISLQISKFSIIAAGGGIPDLCNEASNVFIWCLTQNSECYQLWDKLYMDNLSASASILKKLSDQWQVHSPKHSSLDPVRETLKLFRQKNETTLAEEEDSARRALLKDADKYCKALLGRVSKGHGCMKFAVFASVLAVGAAVIASQNVQDWDSKKLSELLGVQLSF</sequence>
<comment type="similarity">
    <text evidence="2">Belongs to the TMEM214 family.</text>
</comment>
<comment type="caution">
    <text evidence="12">The sequence shown here is derived from an EMBL/GenBank/DDBJ whole genome shotgun (WGS) entry which is preliminary data.</text>
</comment>
<dbReference type="EMBL" id="JAXIOK010000011">
    <property type="protein sequence ID" value="KAK4759680.1"/>
    <property type="molecule type" value="Genomic_DNA"/>
</dbReference>
<keyword evidence="8" id="KW-0472">Membrane</keyword>
<evidence type="ECO:0000256" key="2">
    <source>
        <dbReference type="ARBA" id="ARBA00007984"/>
    </source>
</evidence>
<comment type="subcellular location">
    <subcellularLocation>
        <location evidence="1">Endoplasmic reticulum membrane</location>
        <topology evidence="1">Multi-pass membrane protein</topology>
    </subcellularLocation>
</comment>
<reference evidence="12 13" key="1">
    <citation type="journal article" date="2023" name="Hortic Res">
        <title>Pangenome of water caltrop reveals structural variations and asymmetric subgenome divergence after allopolyploidization.</title>
        <authorList>
            <person name="Zhang X."/>
            <person name="Chen Y."/>
            <person name="Wang L."/>
            <person name="Yuan Y."/>
            <person name="Fang M."/>
            <person name="Shi L."/>
            <person name="Lu R."/>
            <person name="Comes H.P."/>
            <person name="Ma Y."/>
            <person name="Chen Y."/>
            <person name="Huang G."/>
            <person name="Zhou Y."/>
            <person name="Zheng Z."/>
            <person name="Qiu Y."/>
        </authorList>
    </citation>
    <scope>NUCLEOTIDE SEQUENCE [LARGE SCALE GENOMIC DNA]</scope>
    <source>
        <tissue evidence="12">Roots</tissue>
    </source>
</reference>
<keyword evidence="6" id="KW-0256">Endoplasmic reticulum</keyword>
<dbReference type="PANTHER" id="PTHR13448:SF0">
    <property type="entry name" value="TRANSMEMBRANE PROTEIN 214"/>
    <property type="match status" value="1"/>
</dbReference>
<keyword evidence="7" id="KW-1133">Transmembrane helix</keyword>
<evidence type="ECO:0000256" key="9">
    <source>
        <dbReference type="ARBA" id="ARBA00023180"/>
    </source>
</evidence>
<evidence type="ECO:0000256" key="8">
    <source>
        <dbReference type="ARBA" id="ARBA00023136"/>
    </source>
</evidence>
<feature type="compositionally biased region" description="Basic residues" evidence="11">
    <location>
        <begin position="135"/>
        <end position="144"/>
    </location>
</feature>
<evidence type="ECO:0000256" key="3">
    <source>
        <dbReference type="ARBA" id="ARBA00011720"/>
    </source>
</evidence>
<name>A0AAN7Q9T4_9MYRT</name>
<feature type="compositionally biased region" description="Basic and acidic residues" evidence="11">
    <location>
        <begin position="48"/>
        <end position="61"/>
    </location>
</feature>
<evidence type="ECO:0000256" key="5">
    <source>
        <dbReference type="ARBA" id="ARBA00022703"/>
    </source>
</evidence>
<comment type="subunit">
    <text evidence="3">Constitutively interacts with CASP4; required for the localization of procaspase 4 to the ER.</text>
</comment>
<evidence type="ECO:0008006" key="14">
    <source>
        <dbReference type="Google" id="ProtNLM"/>
    </source>
</evidence>
<keyword evidence="13" id="KW-1185">Reference proteome</keyword>
<accession>A0AAN7Q9T4</accession>
<dbReference type="Pfam" id="PF10151">
    <property type="entry name" value="TMEM214"/>
    <property type="match status" value="1"/>
</dbReference>
<keyword evidence="4" id="KW-0812">Transmembrane</keyword>
<feature type="compositionally biased region" description="Polar residues" evidence="11">
    <location>
        <begin position="30"/>
        <end position="40"/>
    </location>
</feature>
<evidence type="ECO:0000256" key="6">
    <source>
        <dbReference type="ARBA" id="ARBA00022824"/>
    </source>
</evidence>
<evidence type="ECO:0000256" key="7">
    <source>
        <dbReference type="ARBA" id="ARBA00022989"/>
    </source>
</evidence>
<dbReference type="Proteomes" id="UP001345219">
    <property type="component" value="Chromosome 17"/>
</dbReference>
<dbReference type="GO" id="GO:0005794">
    <property type="term" value="C:Golgi apparatus"/>
    <property type="evidence" value="ECO:0007669"/>
    <property type="project" value="TreeGrafter"/>
</dbReference>
<feature type="compositionally biased region" description="Acidic residues" evidence="11">
    <location>
        <begin position="107"/>
        <end position="122"/>
    </location>
</feature>
<evidence type="ECO:0000256" key="1">
    <source>
        <dbReference type="ARBA" id="ARBA00004477"/>
    </source>
</evidence>
<keyword evidence="9" id="KW-0325">Glycoprotein</keyword>
<evidence type="ECO:0000256" key="4">
    <source>
        <dbReference type="ARBA" id="ARBA00022692"/>
    </source>
</evidence>
<feature type="region of interest" description="Disordered" evidence="11">
    <location>
        <begin position="90"/>
        <end position="145"/>
    </location>
</feature>